<dbReference type="NCBIfam" id="NF038117">
    <property type="entry name" value="choice_anch_I"/>
    <property type="match status" value="1"/>
</dbReference>
<gene>
    <name evidence="2" type="ORF">CWS31_015210</name>
</gene>
<evidence type="ECO:0000313" key="3">
    <source>
        <dbReference type="Proteomes" id="UP000815846"/>
    </source>
</evidence>
<keyword evidence="3" id="KW-1185">Reference proteome</keyword>
<dbReference type="PANTHER" id="PTHR46928:SF1">
    <property type="entry name" value="MESENCHYME-SPECIFIC CELL SURFACE GLYCOPROTEIN"/>
    <property type="match status" value="1"/>
</dbReference>
<dbReference type="Pfam" id="PF22494">
    <property type="entry name" value="choice_anch_I"/>
    <property type="match status" value="1"/>
</dbReference>
<dbReference type="PANTHER" id="PTHR46928">
    <property type="entry name" value="MESENCHYME-SPECIFIC CELL SURFACE GLYCOPROTEIN"/>
    <property type="match status" value="1"/>
</dbReference>
<organism evidence="2 3">
    <name type="scientific">Colwellia echini</name>
    <dbReference type="NCBI Taxonomy" id="1982103"/>
    <lineage>
        <taxon>Bacteria</taxon>
        <taxon>Pseudomonadati</taxon>
        <taxon>Pseudomonadota</taxon>
        <taxon>Gammaproteobacteria</taxon>
        <taxon>Alteromonadales</taxon>
        <taxon>Colwelliaceae</taxon>
        <taxon>Colwellia</taxon>
    </lineage>
</organism>
<proteinExistence type="predicted"/>
<evidence type="ECO:0000259" key="1">
    <source>
        <dbReference type="Pfam" id="PF22494"/>
    </source>
</evidence>
<dbReference type="InterPro" id="IPR011044">
    <property type="entry name" value="Quino_amine_DH_bsu"/>
</dbReference>
<accession>A0ABY3MTT0</accession>
<dbReference type="Gene3D" id="2.130.10.10">
    <property type="entry name" value="YVTN repeat-like/Quinoprotein amine dehydrogenase"/>
    <property type="match status" value="1"/>
</dbReference>
<dbReference type="InterPro" id="IPR055188">
    <property type="entry name" value="Choice_anch_I"/>
</dbReference>
<dbReference type="InterPro" id="IPR008160">
    <property type="entry name" value="Collagen"/>
</dbReference>
<dbReference type="EMBL" id="PJAI02000023">
    <property type="protein sequence ID" value="TYK64539.1"/>
    <property type="molecule type" value="Genomic_DNA"/>
</dbReference>
<comment type="caution">
    <text evidence="2">The sequence shown here is derived from an EMBL/GenBank/DDBJ whole genome shotgun (WGS) entry which is preliminary data.</text>
</comment>
<dbReference type="Pfam" id="PF01391">
    <property type="entry name" value="Collagen"/>
    <property type="match status" value="1"/>
</dbReference>
<name>A0ABY3MTT0_9GAMM</name>
<dbReference type="Proteomes" id="UP000815846">
    <property type="component" value="Unassembled WGS sequence"/>
</dbReference>
<evidence type="ECO:0000313" key="2">
    <source>
        <dbReference type="EMBL" id="TYK64539.1"/>
    </source>
</evidence>
<dbReference type="SUPFAM" id="SSF50969">
    <property type="entry name" value="YVTN repeat-like/Quinoprotein amine dehydrogenase"/>
    <property type="match status" value="1"/>
</dbReference>
<dbReference type="InterPro" id="IPR052956">
    <property type="entry name" value="Mesenchyme-surface_protein"/>
</dbReference>
<sequence>MALSLALTGCGDSDDGVDGLAGIEGSQGLVGEAGDNGVDGTNGTDGVNGSAGTDGVNGVDGTNGVDGLNGVDGKSIPTALSIEVVGRFATGIYGKSAAEIVQFHKTSNSAFSVNAADNKIEVINLTNLPTTQVGSPVSDESLSSSAFTFPSSVTVKDGAGVDKTMQLGAVNSIAIKDDLLALAVEGSVKQENGAILFYSLSALGEGTFIKAVEAGALPDMVTFTQDGLKVLVANEGEPNTDYSNDPEGSITVIAVTDAMPADVATTINMTTDMVFSDDNLDSDDYDTDEKRMELLAKSGVKFAGPAGNTAAKDLEPEYITVSADSKMAYVSLQENNAIGIINLDDLTIEVKALGYKDWGKYQLDFSNTDEVPSFKSVQGLYGLYQPDTLASYTWNGSTFIISANEGDSRDYDAYTEEYRIKDLEDDLGKTLSTELQMQYDETGGKDYLGRLKVTAALGDADDDGEFEKLFTYGARSFSIWDQNANLVFDSGDDFGKISSAILGNNFNAAHTENKGDNRSDDKGGEPEAIEVGEIGDRTYAFIAQERAGDLFVYDITNPFNTAFVAHYNNRDFTVDFELDDGLTEPCDPAEGMDCTDVNMAGDLGPESIKFISAENSPTANPLLIIGNEVSGTVTVYQVTEK</sequence>
<reference evidence="2 3" key="1">
    <citation type="submission" date="2019-08" db="EMBL/GenBank/DDBJ databases">
        <title>Microbe sample from Colwellia echini.</title>
        <authorList>
            <person name="Christiansen L."/>
            <person name="Pathiraja D."/>
            <person name="Schultz-Johansen M."/>
            <person name="Choi I.-G."/>
            <person name="Stougaard P."/>
        </authorList>
    </citation>
    <scope>NUCLEOTIDE SEQUENCE [LARGE SCALE GENOMIC DNA]</scope>
    <source>
        <strain evidence="2 3">A3</strain>
    </source>
</reference>
<feature type="domain" description="Choice-of-anchor I" evidence="1">
    <location>
        <begin position="147"/>
        <end position="573"/>
    </location>
</feature>
<protein>
    <submittedName>
        <fullName evidence="2">Collagen-like protein</fullName>
    </submittedName>
</protein>
<dbReference type="InterPro" id="IPR015943">
    <property type="entry name" value="WD40/YVTN_repeat-like_dom_sf"/>
</dbReference>